<dbReference type="AlphaFoldDB" id="A0A5D0RLR4"/>
<evidence type="ECO:0000313" key="1">
    <source>
        <dbReference type="EMBL" id="TYB81775.1"/>
    </source>
</evidence>
<protein>
    <submittedName>
        <fullName evidence="1">Uncharacterized protein</fullName>
    </submittedName>
</protein>
<reference evidence="1 2" key="1">
    <citation type="submission" date="2019-08" db="EMBL/GenBank/DDBJ databases">
        <title>Identification of a novel species of the genus Boseongicola.</title>
        <authorList>
            <person name="Zhang X.-Q."/>
        </authorList>
    </citation>
    <scope>NUCLEOTIDE SEQUENCE [LARGE SCALE GENOMIC DNA]</scope>
    <source>
        <strain evidence="1 2">HY14</strain>
    </source>
</reference>
<accession>A0A5D0RLR4</accession>
<name>A0A5D0RLR4_9RHOB</name>
<gene>
    <name evidence="1" type="ORF">FVF75_08705</name>
</gene>
<evidence type="ECO:0000313" key="2">
    <source>
        <dbReference type="Proteomes" id="UP000322080"/>
    </source>
</evidence>
<dbReference type="RefSeq" id="WP_148377584.1">
    <property type="nucleotide sequence ID" value="NZ_VSIY01000005.1"/>
</dbReference>
<dbReference type="EMBL" id="VSIY01000005">
    <property type="protein sequence ID" value="TYB81775.1"/>
    <property type="molecule type" value="Genomic_DNA"/>
</dbReference>
<sequence>MPDDDFSVFVRRHPMDWQTAEYRASDLSRELFWDRTSGGVGSRTSHPALFGYVMCDQMLNGEVAHSCAHGPGPHRIKVCLVKKLNKDHWSDLLQRV</sequence>
<keyword evidence="2" id="KW-1185">Reference proteome</keyword>
<organism evidence="1 2">
    <name type="scientific">Maritimibacter fusiformis</name>
    <dbReference type="NCBI Taxonomy" id="2603819"/>
    <lineage>
        <taxon>Bacteria</taxon>
        <taxon>Pseudomonadati</taxon>
        <taxon>Pseudomonadota</taxon>
        <taxon>Alphaproteobacteria</taxon>
        <taxon>Rhodobacterales</taxon>
        <taxon>Roseobacteraceae</taxon>
        <taxon>Maritimibacter</taxon>
    </lineage>
</organism>
<proteinExistence type="predicted"/>
<dbReference type="Proteomes" id="UP000322080">
    <property type="component" value="Unassembled WGS sequence"/>
</dbReference>
<comment type="caution">
    <text evidence="1">The sequence shown here is derived from an EMBL/GenBank/DDBJ whole genome shotgun (WGS) entry which is preliminary data.</text>
</comment>